<gene>
    <name evidence="11" type="ORF">SDRG_04777</name>
</gene>
<sequence>MASNKAFVEASAGSVGALFACLALFPLDVAKTKHQASVKSTEETSDDKTKTRKEDTLSICKTIWDTEGVAGLFAGLGPKAIHTVLSNFCYFYWYAWLKSFYEKKVGSLSTAANLAIGALAGAINMSMTLPWEVISTYIQTSGNPNQSQWDVLQALYKQDGVFALWKGYIPSLVLVSNPAINYTIFDRLKLQLVSASTSLSALQAFVLAAIAKSIATVMTYPIIRAKVIMQAKSTDEDDKKSSMTDILQRIWATDGLHGFFKGCEAQLFNTVLKSALLLMTKEQITFLTLKLLGGATKSTATR</sequence>
<dbReference type="OMA" id="PLEMINT"/>
<dbReference type="InParanoid" id="T0QUN9"/>
<evidence type="ECO:0000256" key="8">
    <source>
        <dbReference type="PROSITE-ProRule" id="PRU00282"/>
    </source>
</evidence>
<evidence type="ECO:0000256" key="2">
    <source>
        <dbReference type="ARBA" id="ARBA00006375"/>
    </source>
</evidence>
<dbReference type="STRING" id="1156394.T0QUN9"/>
<feature type="repeat" description="Solcar" evidence="8">
    <location>
        <begin position="4"/>
        <end position="100"/>
    </location>
</feature>
<protein>
    <submittedName>
        <fullName evidence="11">Uncharacterized protein</fullName>
    </submittedName>
</protein>
<feature type="repeat" description="Solcar" evidence="8">
    <location>
        <begin position="199"/>
        <end position="287"/>
    </location>
</feature>
<dbReference type="PROSITE" id="PS50920">
    <property type="entry name" value="SOLCAR"/>
    <property type="match status" value="3"/>
</dbReference>
<evidence type="ECO:0000256" key="6">
    <source>
        <dbReference type="ARBA" id="ARBA00022989"/>
    </source>
</evidence>
<dbReference type="InterPro" id="IPR023395">
    <property type="entry name" value="MCP_dom_sf"/>
</dbReference>
<dbReference type="Proteomes" id="UP000030762">
    <property type="component" value="Unassembled WGS sequence"/>
</dbReference>
<dbReference type="eggNOG" id="KOG0769">
    <property type="taxonomic scope" value="Eukaryota"/>
</dbReference>
<keyword evidence="3 9" id="KW-0813">Transport</keyword>
<feature type="transmembrane region" description="Helical" evidence="10">
    <location>
        <begin position="105"/>
        <end position="123"/>
    </location>
</feature>
<feature type="transmembrane region" description="Helical" evidence="10">
    <location>
        <begin position="201"/>
        <end position="223"/>
    </location>
</feature>
<dbReference type="EMBL" id="JH767143">
    <property type="protein sequence ID" value="EQC37750.1"/>
    <property type="molecule type" value="Genomic_DNA"/>
</dbReference>
<organism evidence="11 12">
    <name type="scientific">Saprolegnia diclina (strain VS20)</name>
    <dbReference type="NCBI Taxonomy" id="1156394"/>
    <lineage>
        <taxon>Eukaryota</taxon>
        <taxon>Sar</taxon>
        <taxon>Stramenopiles</taxon>
        <taxon>Oomycota</taxon>
        <taxon>Saprolegniomycetes</taxon>
        <taxon>Saprolegniales</taxon>
        <taxon>Saprolegniaceae</taxon>
        <taxon>Saprolegnia</taxon>
    </lineage>
</organism>
<feature type="repeat" description="Solcar" evidence="8">
    <location>
        <begin position="108"/>
        <end position="191"/>
    </location>
</feature>
<keyword evidence="4 8" id="KW-0812">Transmembrane</keyword>
<comment type="similarity">
    <text evidence="2 9">Belongs to the mitochondrial carrier (TC 2.A.29) family.</text>
</comment>
<keyword evidence="7 8" id="KW-0472">Membrane</keyword>
<evidence type="ECO:0000256" key="1">
    <source>
        <dbReference type="ARBA" id="ARBA00004141"/>
    </source>
</evidence>
<evidence type="ECO:0000313" key="11">
    <source>
        <dbReference type="EMBL" id="EQC37750.1"/>
    </source>
</evidence>
<evidence type="ECO:0000256" key="7">
    <source>
        <dbReference type="ARBA" id="ARBA00023136"/>
    </source>
</evidence>
<keyword evidence="12" id="KW-1185">Reference proteome</keyword>
<accession>T0QUN9</accession>
<dbReference type="SUPFAM" id="SSF103506">
    <property type="entry name" value="Mitochondrial carrier"/>
    <property type="match status" value="1"/>
</dbReference>
<dbReference type="GeneID" id="19945504"/>
<reference evidence="11 12" key="1">
    <citation type="submission" date="2012-04" db="EMBL/GenBank/DDBJ databases">
        <title>The Genome Sequence of Saprolegnia declina VS20.</title>
        <authorList>
            <consortium name="The Broad Institute Genome Sequencing Platform"/>
            <person name="Russ C."/>
            <person name="Nusbaum C."/>
            <person name="Tyler B."/>
            <person name="van West P."/>
            <person name="Dieguez-Uribeondo J."/>
            <person name="de Bruijn I."/>
            <person name="Tripathy S."/>
            <person name="Jiang R."/>
            <person name="Young S.K."/>
            <person name="Zeng Q."/>
            <person name="Gargeya S."/>
            <person name="Fitzgerald M."/>
            <person name="Haas B."/>
            <person name="Abouelleil A."/>
            <person name="Alvarado L."/>
            <person name="Arachchi H.M."/>
            <person name="Berlin A."/>
            <person name="Chapman S.B."/>
            <person name="Goldberg J."/>
            <person name="Griggs A."/>
            <person name="Gujja S."/>
            <person name="Hansen M."/>
            <person name="Howarth C."/>
            <person name="Imamovic A."/>
            <person name="Larimer J."/>
            <person name="McCowen C."/>
            <person name="Montmayeur A."/>
            <person name="Murphy C."/>
            <person name="Neiman D."/>
            <person name="Pearson M."/>
            <person name="Priest M."/>
            <person name="Roberts A."/>
            <person name="Saif S."/>
            <person name="Shea T."/>
            <person name="Sisk P."/>
            <person name="Sykes S."/>
            <person name="Wortman J."/>
            <person name="Nusbaum C."/>
            <person name="Birren B."/>
        </authorList>
    </citation>
    <scope>NUCLEOTIDE SEQUENCE [LARGE SCALE GENOMIC DNA]</scope>
    <source>
        <strain evidence="11 12">VS20</strain>
    </source>
</reference>
<dbReference type="InterPro" id="IPR052217">
    <property type="entry name" value="Mito/Peroxisomal_Carrier"/>
</dbReference>
<evidence type="ECO:0000256" key="5">
    <source>
        <dbReference type="ARBA" id="ARBA00022737"/>
    </source>
</evidence>
<comment type="subcellular location">
    <subcellularLocation>
        <location evidence="1">Membrane</location>
        <topology evidence="1">Multi-pass membrane protein</topology>
    </subcellularLocation>
</comment>
<dbReference type="GO" id="GO:0015217">
    <property type="term" value="F:ADP transmembrane transporter activity"/>
    <property type="evidence" value="ECO:0007669"/>
    <property type="project" value="TreeGrafter"/>
</dbReference>
<evidence type="ECO:0000256" key="9">
    <source>
        <dbReference type="RuleBase" id="RU000488"/>
    </source>
</evidence>
<evidence type="ECO:0000256" key="3">
    <source>
        <dbReference type="ARBA" id="ARBA00022448"/>
    </source>
</evidence>
<proteinExistence type="inferred from homology"/>
<dbReference type="GO" id="GO:0016020">
    <property type="term" value="C:membrane"/>
    <property type="evidence" value="ECO:0007669"/>
    <property type="project" value="UniProtKB-SubCell"/>
</dbReference>
<dbReference type="Gene3D" id="1.50.40.10">
    <property type="entry name" value="Mitochondrial carrier domain"/>
    <property type="match status" value="1"/>
</dbReference>
<keyword evidence="5" id="KW-0677">Repeat</keyword>
<dbReference type="Pfam" id="PF00153">
    <property type="entry name" value="Mito_carr"/>
    <property type="match status" value="3"/>
</dbReference>
<name>T0QUN9_SAPDV</name>
<evidence type="ECO:0000256" key="10">
    <source>
        <dbReference type="SAM" id="Phobius"/>
    </source>
</evidence>
<dbReference type="PROSITE" id="PS51257">
    <property type="entry name" value="PROKAR_LIPOPROTEIN"/>
    <property type="match status" value="1"/>
</dbReference>
<evidence type="ECO:0000256" key="4">
    <source>
        <dbReference type="ARBA" id="ARBA00022692"/>
    </source>
</evidence>
<dbReference type="RefSeq" id="XP_008608683.1">
    <property type="nucleotide sequence ID" value="XM_008610461.1"/>
</dbReference>
<evidence type="ECO:0000313" key="12">
    <source>
        <dbReference type="Proteomes" id="UP000030762"/>
    </source>
</evidence>
<dbReference type="VEuPathDB" id="FungiDB:SDRG_04777"/>
<dbReference type="PANTHER" id="PTHR45939">
    <property type="entry name" value="PEROXISOMAL MEMBRANE PROTEIN PMP34-RELATED"/>
    <property type="match status" value="1"/>
</dbReference>
<feature type="transmembrane region" description="Helical" evidence="10">
    <location>
        <begin position="6"/>
        <end position="27"/>
    </location>
</feature>
<dbReference type="AlphaFoldDB" id="T0QUN9"/>
<dbReference type="InterPro" id="IPR018108">
    <property type="entry name" value="MCP_transmembrane"/>
</dbReference>
<dbReference type="PANTHER" id="PTHR45939:SF1">
    <property type="entry name" value="MITOCHONDRIAL THIAMINE PYROPHOSPHATE CARRIER 1-RELATED"/>
    <property type="match status" value="1"/>
</dbReference>
<keyword evidence="6 10" id="KW-1133">Transmembrane helix</keyword>
<dbReference type="OrthoDB" id="446044at2759"/>